<name>A0A6P8YWD4_THRPL</name>
<protein>
    <submittedName>
        <fullName evidence="3 4">Uncharacterized protein LOC117645650</fullName>
    </submittedName>
</protein>
<feature type="region of interest" description="Disordered" evidence="1">
    <location>
        <begin position="333"/>
        <end position="458"/>
    </location>
</feature>
<dbReference type="PANTHER" id="PTHR23254">
    <property type="entry name" value="EIF4G DOMAIN PROTEIN"/>
    <property type="match status" value="1"/>
</dbReference>
<evidence type="ECO:0000256" key="1">
    <source>
        <dbReference type="SAM" id="MobiDB-lite"/>
    </source>
</evidence>
<feature type="compositionally biased region" description="Polar residues" evidence="1">
    <location>
        <begin position="338"/>
        <end position="348"/>
    </location>
</feature>
<evidence type="ECO:0000313" key="4">
    <source>
        <dbReference type="RefSeq" id="XP_034241820.1"/>
    </source>
</evidence>
<gene>
    <name evidence="3 4" type="primary">LOC117645650</name>
</gene>
<evidence type="ECO:0000313" key="2">
    <source>
        <dbReference type="Proteomes" id="UP000515158"/>
    </source>
</evidence>
<dbReference type="RefSeq" id="XP_034241819.1">
    <property type="nucleotide sequence ID" value="XM_034385928.1"/>
</dbReference>
<feature type="compositionally biased region" description="Basic and acidic residues" evidence="1">
    <location>
        <begin position="410"/>
        <end position="425"/>
    </location>
</feature>
<organism evidence="4">
    <name type="scientific">Thrips palmi</name>
    <name type="common">Melon thrips</name>
    <dbReference type="NCBI Taxonomy" id="161013"/>
    <lineage>
        <taxon>Eukaryota</taxon>
        <taxon>Metazoa</taxon>
        <taxon>Ecdysozoa</taxon>
        <taxon>Arthropoda</taxon>
        <taxon>Hexapoda</taxon>
        <taxon>Insecta</taxon>
        <taxon>Pterygota</taxon>
        <taxon>Neoptera</taxon>
        <taxon>Paraneoptera</taxon>
        <taxon>Thysanoptera</taxon>
        <taxon>Terebrantia</taxon>
        <taxon>Thripoidea</taxon>
        <taxon>Thripidae</taxon>
        <taxon>Thrips</taxon>
    </lineage>
</organism>
<dbReference type="GO" id="GO:0006446">
    <property type="term" value="P:regulation of translational initiation"/>
    <property type="evidence" value="ECO:0007669"/>
    <property type="project" value="TreeGrafter"/>
</dbReference>
<dbReference type="GO" id="GO:0008494">
    <property type="term" value="F:translation activator activity"/>
    <property type="evidence" value="ECO:0007669"/>
    <property type="project" value="TreeGrafter"/>
</dbReference>
<dbReference type="KEGG" id="tpal:117645650"/>
<dbReference type="Gene3D" id="1.25.40.180">
    <property type="match status" value="1"/>
</dbReference>
<feature type="compositionally biased region" description="Polar residues" evidence="1">
    <location>
        <begin position="448"/>
        <end position="458"/>
    </location>
</feature>
<reference evidence="3 4" key="1">
    <citation type="submission" date="2025-04" db="UniProtKB">
        <authorList>
            <consortium name="RefSeq"/>
        </authorList>
    </citation>
    <scope>IDENTIFICATION</scope>
    <source>
        <tissue evidence="3 4">Total insect</tissue>
    </source>
</reference>
<feature type="region of interest" description="Disordered" evidence="1">
    <location>
        <begin position="1"/>
        <end position="34"/>
    </location>
</feature>
<keyword evidence="2" id="KW-1185">Reference proteome</keyword>
<dbReference type="Proteomes" id="UP000515158">
    <property type="component" value="Unplaced"/>
</dbReference>
<dbReference type="RefSeq" id="XP_034241820.1">
    <property type="nucleotide sequence ID" value="XM_034385929.1"/>
</dbReference>
<feature type="compositionally biased region" description="Basic and acidic residues" evidence="1">
    <location>
        <begin position="434"/>
        <end position="447"/>
    </location>
</feature>
<dbReference type="AlphaFoldDB" id="A0A6P8YWD4"/>
<sequence>MDLNKARSGQRLLRSPTTPPDSPPIPTVSPEGKAKVDRLIDQVDSILLSDDVLTSKVKEPYVTWCLQACVSSDILKYAVERLHYYWLGNRSAVAKASLFLCANWFFEVDGVKMRQELLLCLQGDFENRLELQGKSPQRFLHSVAFLVEMFTKIRIENQPMQFLTTPVFQSLEDLLTGDDSEIELFAHLVVGIGPTLQDANGSRDKSLRTFMPLQNLFCKIRSTLMSRNLSSQSRLWLLFIMDISSSGDFCQPSSTLQTFYLDKENLGPAVNCLIKSIDSAISSHAEAETLLSVPQAEETVSAPLVSQTELKEPDLREQMSDFKISPKPLVTNGAFKTGFTQKNPSQNEVMDKREGFRSALNTERSKGNRGKSFWQHDDRFERDDLPVKERNTGGLTKPRASDGNWRRPTTPKDEQEKKSNNEDSWRPPSTKGNRGRDIVKTYSERQPSDSLSGGENWD</sequence>
<accession>A0A6P8YWD4</accession>
<feature type="compositionally biased region" description="Pro residues" evidence="1">
    <location>
        <begin position="17"/>
        <end position="27"/>
    </location>
</feature>
<dbReference type="InterPro" id="IPR051367">
    <property type="entry name" value="mRNA_TranslReg/HistoneTransl"/>
</dbReference>
<feature type="compositionally biased region" description="Basic and acidic residues" evidence="1">
    <location>
        <begin position="374"/>
        <end position="391"/>
    </location>
</feature>
<dbReference type="GeneID" id="117645650"/>
<dbReference type="GO" id="GO:0005829">
    <property type="term" value="C:cytosol"/>
    <property type="evidence" value="ECO:0007669"/>
    <property type="project" value="TreeGrafter"/>
</dbReference>
<proteinExistence type="predicted"/>
<evidence type="ECO:0000313" key="3">
    <source>
        <dbReference type="RefSeq" id="XP_034241819.1"/>
    </source>
</evidence>
<dbReference type="PANTHER" id="PTHR23254:SF16">
    <property type="entry name" value="CBP80_20-DEPENDENT TRANSLATION INITIATION FACTOR"/>
    <property type="match status" value="1"/>
</dbReference>
<dbReference type="OrthoDB" id="6484979at2759"/>